<dbReference type="Gene3D" id="3.30.750.24">
    <property type="entry name" value="STAS domain"/>
    <property type="match status" value="1"/>
</dbReference>
<dbReference type="PANTHER" id="PTHR33495:SF2">
    <property type="entry name" value="ANTI-SIGMA FACTOR ANTAGONIST TM_1081-RELATED"/>
    <property type="match status" value="1"/>
</dbReference>
<feature type="domain" description="STAS" evidence="3">
    <location>
        <begin position="3"/>
        <end position="113"/>
    </location>
</feature>
<dbReference type="EMBL" id="QGGI01000015">
    <property type="protein sequence ID" value="PWJ89326.1"/>
    <property type="molecule type" value="Genomic_DNA"/>
</dbReference>
<accession>A0AA45HI05</accession>
<dbReference type="CDD" id="cd07043">
    <property type="entry name" value="STAS_anti-anti-sigma_factors"/>
    <property type="match status" value="1"/>
</dbReference>
<dbReference type="NCBIfam" id="TIGR00377">
    <property type="entry name" value="ant_ant_sig"/>
    <property type="match status" value="1"/>
</dbReference>
<reference evidence="4 5" key="1">
    <citation type="submission" date="2018-05" db="EMBL/GenBank/DDBJ databases">
        <title>Genomic Encyclopedia of Type Strains, Phase IV (KMG-IV): sequencing the most valuable type-strain genomes for metagenomic binning, comparative biology and taxonomic classification.</title>
        <authorList>
            <person name="Goeker M."/>
        </authorList>
    </citation>
    <scope>NUCLEOTIDE SEQUENCE [LARGE SCALE GENOMIC DNA]</scope>
    <source>
        <strain evidence="4 5">DSM 24906</strain>
    </source>
</reference>
<dbReference type="PROSITE" id="PS50801">
    <property type="entry name" value="STAS"/>
    <property type="match status" value="1"/>
</dbReference>
<keyword evidence="5" id="KW-1185">Reference proteome</keyword>
<protein>
    <recommendedName>
        <fullName evidence="2">Anti-sigma factor antagonist</fullName>
    </recommendedName>
</protein>
<comment type="caution">
    <text evidence="4">The sequence shown here is derived from an EMBL/GenBank/DDBJ whole genome shotgun (WGS) entry which is preliminary data.</text>
</comment>
<evidence type="ECO:0000259" key="3">
    <source>
        <dbReference type="PROSITE" id="PS50801"/>
    </source>
</evidence>
<dbReference type="InterPro" id="IPR002645">
    <property type="entry name" value="STAS_dom"/>
</dbReference>
<dbReference type="GO" id="GO:0043856">
    <property type="term" value="F:anti-sigma factor antagonist activity"/>
    <property type="evidence" value="ECO:0007669"/>
    <property type="project" value="InterPro"/>
</dbReference>
<comment type="similarity">
    <text evidence="1 2">Belongs to the anti-sigma-factor antagonist family.</text>
</comment>
<gene>
    <name evidence="4" type="ORF">C7380_11552</name>
</gene>
<dbReference type="PANTHER" id="PTHR33495">
    <property type="entry name" value="ANTI-SIGMA FACTOR ANTAGONIST TM_1081-RELATED-RELATED"/>
    <property type="match status" value="1"/>
</dbReference>
<dbReference type="Proteomes" id="UP000245921">
    <property type="component" value="Unassembled WGS sequence"/>
</dbReference>
<organism evidence="4 5">
    <name type="scientific">Oceanotoga teriensis</name>
    <dbReference type="NCBI Taxonomy" id="515440"/>
    <lineage>
        <taxon>Bacteria</taxon>
        <taxon>Thermotogati</taxon>
        <taxon>Thermotogota</taxon>
        <taxon>Thermotogae</taxon>
        <taxon>Petrotogales</taxon>
        <taxon>Petrotogaceae</taxon>
        <taxon>Oceanotoga</taxon>
    </lineage>
</organism>
<evidence type="ECO:0000256" key="2">
    <source>
        <dbReference type="RuleBase" id="RU003749"/>
    </source>
</evidence>
<dbReference type="RefSeq" id="WP_109605544.1">
    <property type="nucleotide sequence ID" value="NZ_QGGI01000015.1"/>
</dbReference>
<evidence type="ECO:0000313" key="5">
    <source>
        <dbReference type="Proteomes" id="UP000245921"/>
    </source>
</evidence>
<evidence type="ECO:0000256" key="1">
    <source>
        <dbReference type="ARBA" id="ARBA00009013"/>
    </source>
</evidence>
<proteinExistence type="inferred from homology"/>
<name>A0AA45HI05_9BACT</name>
<dbReference type="SUPFAM" id="SSF52091">
    <property type="entry name" value="SpoIIaa-like"/>
    <property type="match status" value="1"/>
</dbReference>
<dbReference type="AlphaFoldDB" id="A0AA45HI05"/>
<dbReference type="Pfam" id="PF01740">
    <property type="entry name" value="STAS"/>
    <property type="match status" value="1"/>
</dbReference>
<dbReference type="InterPro" id="IPR036513">
    <property type="entry name" value="STAS_dom_sf"/>
</dbReference>
<dbReference type="InterPro" id="IPR003658">
    <property type="entry name" value="Anti-sigma_ant"/>
</dbReference>
<evidence type="ECO:0000313" key="4">
    <source>
        <dbReference type="EMBL" id="PWJ89326.1"/>
    </source>
</evidence>
<sequence length="116" mass="13345">MKCEYEQKLDNKVLLVKISGDFDVYFHKQIKDDLNTAIEREGSRYIILDFKNLNYIDSSGLGSLISLIKNTSSLSKKLCIISPKSNILKIFALTKLDQVLTIFKDYEEALKSYELN</sequence>